<sequence length="177" mass="20234">MSQNNDNQKKLASEDYDRVLLRLTKDLENTEAGSWDLLQEKIHDAVELELAAEEMTRDELDLLKAYLARDLKKLGYYANETGEGLAAWLGFDLNVLEQTLIEQLKLIADQTRIGQEALRERLDHTDEQYMAGELATVGTLECLNCGTQFNLYKTEKIKPCNDCGDVYFKRVSAPWPK</sequence>
<name>A0ABU9TPU3_9GAMM</name>
<accession>A0ABU9TPU3</accession>
<comment type="caution">
    <text evidence="1">The sequence shown here is derived from an EMBL/GenBank/DDBJ whole genome shotgun (WGS) entry which is preliminary data.</text>
</comment>
<dbReference type="RefSeq" id="WP_342853906.1">
    <property type="nucleotide sequence ID" value="NZ_JBBMRA010000003.1"/>
</dbReference>
<dbReference type="EMBL" id="JBBMRA010000003">
    <property type="protein sequence ID" value="MEM5535736.1"/>
    <property type="molecule type" value="Genomic_DNA"/>
</dbReference>
<keyword evidence="2" id="KW-1185">Reference proteome</keyword>
<dbReference type="Pfam" id="PF07295">
    <property type="entry name" value="DUF1451"/>
    <property type="match status" value="1"/>
</dbReference>
<proteinExistence type="predicted"/>
<dbReference type="InterPro" id="IPR009912">
    <property type="entry name" value="DUF1451"/>
</dbReference>
<dbReference type="Proteomes" id="UP001449225">
    <property type="component" value="Unassembled WGS sequence"/>
</dbReference>
<organism evidence="1 2">
    <name type="scientific">Neptuniibacter pectenicola</name>
    <dbReference type="NCBI Taxonomy" id="1806669"/>
    <lineage>
        <taxon>Bacteria</taxon>
        <taxon>Pseudomonadati</taxon>
        <taxon>Pseudomonadota</taxon>
        <taxon>Gammaproteobacteria</taxon>
        <taxon>Oceanospirillales</taxon>
        <taxon>Oceanospirillaceae</taxon>
        <taxon>Neptuniibacter</taxon>
    </lineage>
</organism>
<reference evidence="1 2" key="1">
    <citation type="submission" date="2024-03" db="EMBL/GenBank/DDBJ databases">
        <title>Community enrichment and isolation of bacterial strains for fucoidan degradation.</title>
        <authorList>
            <person name="Sichert A."/>
        </authorList>
    </citation>
    <scope>NUCLEOTIDE SEQUENCE [LARGE SCALE GENOMIC DNA]</scope>
    <source>
        <strain evidence="1 2">AS76</strain>
    </source>
</reference>
<protein>
    <submittedName>
        <fullName evidence="1">Zinc ribbon-containing protein</fullName>
    </submittedName>
</protein>
<gene>
    <name evidence="1" type="ORF">WNY58_04945</name>
</gene>
<evidence type="ECO:0000313" key="2">
    <source>
        <dbReference type="Proteomes" id="UP001449225"/>
    </source>
</evidence>
<evidence type="ECO:0000313" key="1">
    <source>
        <dbReference type="EMBL" id="MEM5535736.1"/>
    </source>
</evidence>